<dbReference type="InterPro" id="IPR032710">
    <property type="entry name" value="NTF2-like_dom_sf"/>
</dbReference>
<evidence type="ECO:0000313" key="2">
    <source>
        <dbReference type="EMBL" id="MCF7561090.1"/>
    </source>
</evidence>
<gene>
    <name evidence="2" type="ORF">L3X39_10625</name>
</gene>
<dbReference type="Proteomes" id="UP001200022">
    <property type="component" value="Unassembled WGS sequence"/>
</dbReference>
<proteinExistence type="predicted"/>
<dbReference type="RefSeq" id="WP_237231767.1">
    <property type="nucleotide sequence ID" value="NZ_JAKKDV010000004.1"/>
</dbReference>
<dbReference type="InterPro" id="IPR039437">
    <property type="entry name" value="FrzH/put_lumazine-bd"/>
</dbReference>
<accession>A0ABS9IKI4</accession>
<sequence length="164" mass="18553">MKKLIHSLYLFAAILTIPNGHLFAQTQNDSLQIKEAVVNYLEGLDTNNPDRVAKALHADLAKRIVDKNKEGKDFPSNMTAASLIGYTKDFDFTLFYIEGVDSEAPLKVDISIYEISNGIATVKAVTNKFEFVDYIHLGKLDGEWKIINILWAWTGNTNKWMNKE</sequence>
<dbReference type="EMBL" id="JAKKDV010000004">
    <property type="protein sequence ID" value="MCF7561090.1"/>
    <property type="molecule type" value="Genomic_DNA"/>
</dbReference>
<name>A0ABS9IKI4_9FLAO</name>
<evidence type="ECO:0000313" key="3">
    <source>
        <dbReference type="Proteomes" id="UP001200022"/>
    </source>
</evidence>
<dbReference type="Gene3D" id="3.10.450.50">
    <property type="match status" value="1"/>
</dbReference>
<reference evidence="2 3" key="1">
    <citation type="submission" date="2022-01" db="EMBL/GenBank/DDBJ databases">
        <title>Draft genome sequence of Sabulilitoribacter multivorans KCTC 32326.</title>
        <authorList>
            <person name="Oh J.-S."/>
        </authorList>
    </citation>
    <scope>NUCLEOTIDE SEQUENCE [LARGE SCALE GENOMIC DNA]</scope>
    <source>
        <strain evidence="2 3">M-M16</strain>
    </source>
</reference>
<dbReference type="Pfam" id="PF12893">
    <property type="entry name" value="Lumazine_bd_2"/>
    <property type="match status" value="1"/>
</dbReference>
<feature type="signal peptide" evidence="1">
    <location>
        <begin position="1"/>
        <end position="24"/>
    </location>
</feature>
<keyword evidence="3" id="KW-1185">Reference proteome</keyword>
<comment type="caution">
    <text evidence="2">The sequence shown here is derived from an EMBL/GenBank/DDBJ whole genome shotgun (WGS) entry which is preliminary data.</text>
</comment>
<organism evidence="2 3">
    <name type="scientific">Flaviramulus multivorans</name>
    <dbReference type="NCBI Taxonomy" id="1304750"/>
    <lineage>
        <taxon>Bacteria</taxon>
        <taxon>Pseudomonadati</taxon>
        <taxon>Bacteroidota</taxon>
        <taxon>Flavobacteriia</taxon>
        <taxon>Flavobacteriales</taxon>
        <taxon>Flavobacteriaceae</taxon>
        <taxon>Flaviramulus</taxon>
    </lineage>
</organism>
<evidence type="ECO:0000256" key="1">
    <source>
        <dbReference type="SAM" id="SignalP"/>
    </source>
</evidence>
<dbReference type="SUPFAM" id="SSF54427">
    <property type="entry name" value="NTF2-like"/>
    <property type="match status" value="1"/>
</dbReference>
<feature type="chain" id="PRO_5045487863" evidence="1">
    <location>
        <begin position="25"/>
        <end position="164"/>
    </location>
</feature>
<protein>
    <submittedName>
        <fullName evidence="2">Nuclear transport factor 2 family protein</fullName>
    </submittedName>
</protein>
<keyword evidence="1" id="KW-0732">Signal</keyword>